<dbReference type="RefSeq" id="XP_027283944.1">
    <property type="nucleotide sequence ID" value="XM_027428143.2"/>
</dbReference>
<dbReference type="SUPFAM" id="SSF52540">
    <property type="entry name" value="P-loop containing nucleoside triphosphate hydrolases"/>
    <property type="match status" value="1"/>
</dbReference>
<feature type="domain" description="RLR CTR" evidence="19">
    <location>
        <begin position="543"/>
        <end position="670"/>
    </location>
</feature>
<keyword evidence="8" id="KW-0378">Hydrolase</keyword>
<dbReference type="GO" id="GO:0008270">
    <property type="term" value="F:zinc ion binding"/>
    <property type="evidence" value="ECO:0007669"/>
    <property type="project" value="UniProtKB-UniRule"/>
</dbReference>
<reference evidence="20" key="4">
    <citation type="submission" date="2025-05" db="UniProtKB">
        <authorList>
            <consortium name="Ensembl"/>
        </authorList>
    </citation>
    <scope>IDENTIFICATION</scope>
</reference>
<dbReference type="AlphaFoldDB" id="A0A3L7H9D4"/>
<evidence type="ECO:0000256" key="2">
    <source>
        <dbReference type="ARBA" id="ARBA00006866"/>
    </source>
</evidence>
<dbReference type="GO" id="GO:0016887">
    <property type="term" value="F:ATP hydrolysis activity"/>
    <property type="evidence" value="ECO:0007669"/>
    <property type="project" value="Ensembl"/>
</dbReference>
<dbReference type="KEGG" id="cge:100754123"/>
<reference evidence="22" key="2">
    <citation type="journal article" date="2020" name="Biotechnol. Bioeng.">
        <title>Chromosome-scale scaffolds for the Chinese hamster reference genome assembly to facilitate the study of the CHO epigenome.</title>
        <authorList>
            <person name="Hilliard W."/>
            <person name="MacDonald M."/>
            <person name="Lee K.H."/>
        </authorList>
    </citation>
    <scope>NUCLEOTIDE SEQUENCE [LARGE SCALE GENOMIC DNA]</scope>
    <source>
        <strain evidence="22">17A/GY</strain>
    </source>
</reference>
<dbReference type="InterPro" id="IPR051363">
    <property type="entry name" value="RLR_Helicase"/>
</dbReference>
<dbReference type="SMART" id="SM00487">
    <property type="entry name" value="DEXDc"/>
    <property type="match status" value="1"/>
</dbReference>
<dbReference type="EC" id="3.6.4.13" evidence="3"/>
<comment type="subcellular location">
    <subcellularLocation>
        <location evidence="1">Cytoplasm</location>
    </subcellularLocation>
</comment>
<dbReference type="GO" id="GO:1900246">
    <property type="term" value="P:positive regulation of RIG-I signaling pathway"/>
    <property type="evidence" value="ECO:0007669"/>
    <property type="project" value="Ensembl"/>
</dbReference>
<dbReference type="Gene3D" id="2.170.150.30">
    <property type="entry name" value="RIG-I-like receptor, C-terminal regulatory domain"/>
    <property type="match status" value="1"/>
</dbReference>
<evidence type="ECO:0000259" key="18">
    <source>
        <dbReference type="PROSITE" id="PS51194"/>
    </source>
</evidence>
<dbReference type="GO" id="GO:0003725">
    <property type="term" value="F:double-stranded RNA binding"/>
    <property type="evidence" value="ECO:0007669"/>
    <property type="project" value="Ensembl"/>
</dbReference>
<dbReference type="InterPro" id="IPR021673">
    <property type="entry name" value="RLR_CTR"/>
</dbReference>
<dbReference type="PANTHER" id="PTHR14074">
    <property type="entry name" value="HELICASE WITH DEATH DOMAIN-RELATED"/>
    <property type="match status" value="1"/>
</dbReference>
<keyword evidence="10 16" id="KW-0862">Zinc</keyword>
<keyword evidence="7" id="KW-0547">Nucleotide-binding</keyword>
<dbReference type="SMART" id="SM00490">
    <property type="entry name" value="HELICc"/>
    <property type="match status" value="1"/>
</dbReference>
<gene>
    <name evidence="20 23" type="primary">Dhx58</name>
</gene>
<dbReference type="InterPro" id="IPR006935">
    <property type="entry name" value="Helicase/UvrB_N"/>
</dbReference>
<keyword evidence="11" id="KW-0067">ATP-binding</keyword>
<dbReference type="CTD" id="79132"/>
<dbReference type="PANTHER" id="PTHR14074:SF7">
    <property type="entry name" value="ATP-DEPENDENT RNA HELICASE DHX58"/>
    <property type="match status" value="1"/>
</dbReference>
<dbReference type="PROSITE" id="PS51192">
    <property type="entry name" value="HELICASE_ATP_BIND_1"/>
    <property type="match status" value="1"/>
</dbReference>
<reference evidence="22" key="1">
    <citation type="journal article" date="2018" name="Biotechnol. Bioeng.">
        <title>A reference genome of the Chinese hamster based on a hybrid assembly strategy.</title>
        <authorList>
            <person name="Rupp O."/>
            <person name="MacDonald M.L."/>
            <person name="Li S."/>
            <person name="Dhiman H."/>
            <person name="Polson S."/>
            <person name="Griep S."/>
            <person name="Heffner K."/>
            <person name="Hernandez I."/>
            <person name="Brinkrolf K."/>
            <person name="Jadhav V."/>
            <person name="Samoudi M."/>
            <person name="Hao H."/>
            <person name="Kingham B."/>
            <person name="Goesmann A."/>
            <person name="Betenbaugh M.J."/>
            <person name="Lewis N.E."/>
            <person name="Borth N."/>
            <person name="Lee K.H."/>
        </authorList>
    </citation>
    <scope>NUCLEOTIDE SEQUENCE [LARGE SCALE GENOMIC DNA]</scope>
    <source>
        <strain evidence="22">17A/GY</strain>
    </source>
</reference>
<sequence>MELRPYQWEVILPALEGKNIIVWLPTGAGKTRAAAFVANRHLETVDGGKVVVLVNRVHLVNQHAEEFRRMLDKRWTMTTLSGDMGPRAGFGLMARSHDLLICTAELLQLALISPEEEEHVELTEFSLIVVDECHHTHKDTVYNNILSRYLEQKLQKAERLPQVLGLTASPGTGRATKLQGAIDHILQLCANLDACRIMSPENCHSQLLEHNPKPCKQYDLCQRRQEDPFGDLLKKLMRQIHQQLEMPELSQQFGTQTYEQQVVELSKAAAEAGFPERRIFALHLRHYNDALLIHDTVRAQDALDMLQDFYHRESTVTRTQFRNVKIWLLDLFIGHKDTLAQLAAHGPENPKLKMLEGILLKQFESPNHPRGIIFTRTRQSAYFLLLWLWQQPCLQNVNIKAQMLIGAGNTSQSTHMTQKDQQEVIQEFRDGIVNLLVATSVAEEGLDIAQCNVVVRYGLLTNEISMVQARGRARADQSVYSFVATEGSRELQRELTNEALELLMEQAVTTVQKMDPQEFKAKIQDLQLAALAKRAARAAQRESRQKQFLAEDVQLLCIHCMVPMGYGSDLRKVEGTHYVNVNPNFSVYYTVSQKPVVINKVFKDWKPGGTISCSNCGEVWGLQMIYKSVTLPVLKIRSMLLETPHGRIQPKKWSRVPFSVHDFDILQDCAPSLSDLSLD</sequence>
<feature type="binding site" evidence="16">
    <location>
        <position position="560"/>
    </location>
    <ligand>
        <name>Zn(2+)</name>
        <dbReference type="ChEBI" id="CHEBI:29105"/>
    </ligand>
</feature>
<dbReference type="Ensembl" id="ENSCGRT00001012077.1">
    <property type="protein sequence ID" value="ENSCGRP00001007984.1"/>
    <property type="gene ID" value="ENSCGRG00001010336.1"/>
</dbReference>
<organism evidence="20 21">
    <name type="scientific">Cricetulus griseus</name>
    <name type="common">Chinese hamster</name>
    <name type="synonym">Cricetulus barabensis griseus</name>
    <dbReference type="NCBI Taxonomy" id="10029"/>
    <lineage>
        <taxon>Eukaryota</taxon>
        <taxon>Metazoa</taxon>
        <taxon>Chordata</taxon>
        <taxon>Craniata</taxon>
        <taxon>Vertebrata</taxon>
        <taxon>Euteleostomi</taxon>
        <taxon>Mammalia</taxon>
        <taxon>Eutheria</taxon>
        <taxon>Euarchontoglires</taxon>
        <taxon>Glires</taxon>
        <taxon>Rodentia</taxon>
        <taxon>Myomorpha</taxon>
        <taxon>Muroidea</taxon>
        <taxon>Cricetidae</taxon>
        <taxon>Cricetinae</taxon>
        <taxon>Cricetulus</taxon>
    </lineage>
</organism>
<feature type="domain" description="Helicase ATP-binding" evidence="17">
    <location>
        <begin position="11"/>
        <end position="188"/>
    </location>
</feature>
<evidence type="ECO:0000256" key="3">
    <source>
        <dbReference type="ARBA" id="ARBA00012552"/>
    </source>
</evidence>
<dbReference type="Gene3D" id="1.20.1320.30">
    <property type="match status" value="1"/>
</dbReference>
<reference evidence="23" key="3">
    <citation type="submission" date="2025-04" db="UniProtKB">
        <authorList>
            <consortium name="RefSeq"/>
        </authorList>
    </citation>
    <scope>IDENTIFICATION</scope>
    <source>
        <strain evidence="23">17A/GY</strain>
        <tissue evidence="23">Liver</tissue>
    </source>
</reference>
<feature type="binding site" evidence="16">
    <location>
        <position position="613"/>
    </location>
    <ligand>
        <name>Zn(2+)</name>
        <dbReference type="ChEBI" id="CHEBI:29105"/>
    </ligand>
</feature>
<evidence type="ECO:0000256" key="13">
    <source>
        <dbReference type="ARBA" id="ARBA00022884"/>
    </source>
</evidence>
<comment type="catalytic activity">
    <reaction evidence="15">
        <text>ATP + H2O = ADP + phosphate + H(+)</text>
        <dbReference type="Rhea" id="RHEA:13065"/>
        <dbReference type="ChEBI" id="CHEBI:15377"/>
        <dbReference type="ChEBI" id="CHEBI:15378"/>
        <dbReference type="ChEBI" id="CHEBI:30616"/>
        <dbReference type="ChEBI" id="CHEBI:43474"/>
        <dbReference type="ChEBI" id="CHEBI:456216"/>
        <dbReference type="EC" id="3.6.4.13"/>
    </reaction>
    <physiologicalReaction direction="left-to-right" evidence="15">
        <dbReference type="Rhea" id="RHEA:13066"/>
    </physiologicalReaction>
</comment>
<dbReference type="GO" id="GO:0005737">
    <property type="term" value="C:cytoplasm"/>
    <property type="evidence" value="ECO:0007669"/>
    <property type="project" value="UniProtKB-SubCell"/>
</dbReference>
<dbReference type="GO" id="GO:0039534">
    <property type="term" value="P:negative regulation of MDA-5 signaling pathway"/>
    <property type="evidence" value="ECO:0007669"/>
    <property type="project" value="Ensembl"/>
</dbReference>
<dbReference type="OrthoDB" id="416741at2759"/>
<evidence type="ECO:0000256" key="15">
    <source>
        <dbReference type="ARBA" id="ARBA00049390"/>
    </source>
</evidence>
<dbReference type="RefSeq" id="XP_016832225.1">
    <property type="nucleotide sequence ID" value="XM_016976736.3"/>
</dbReference>
<protein>
    <recommendedName>
        <fullName evidence="3">RNA helicase</fullName>
        <ecNumber evidence="3">3.6.4.13</ecNumber>
    </recommendedName>
</protein>
<dbReference type="GO" id="GO:0140374">
    <property type="term" value="P:antiviral innate immune response"/>
    <property type="evidence" value="ECO:0007669"/>
    <property type="project" value="TreeGrafter"/>
</dbReference>
<dbReference type="InterPro" id="IPR038557">
    <property type="entry name" value="RLR_C_sf"/>
</dbReference>
<feature type="domain" description="Helicase C-terminal" evidence="18">
    <location>
        <begin position="354"/>
        <end position="515"/>
    </location>
</feature>
<dbReference type="InterPro" id="IPR027417">
    <property type="entry name" value="P-loop_NTPase"/>
</dbReference>
<dbReference type="Gene3D" id="3.40.50.300">
    <property type="entry name" value="P-loop containing nucleotide triphosphate hydrolases"/>
    <property type="match status" value="2"/>
</dbReference>
<keyword evidence="9 23" id="KW-0347">Helicase</keyword>
<dbReference type="GO" id="GO:0009617">
    <property type="term" value="P:response to bacterium"/>
    <property type="evidence" value="ECO:0007669"/>
    <property type="project" value="Ensembl"/>
</dbReference>
<keyword evidence="14" id="KW-0051">Antiviral defense</keyword>
<keyword evidence="22" id="KW-1185">Reference proteome</keyword>
<feature type="binding site" evidence="16">
    <location>
        <position position="616"/>
    </location>
    <ligand>
        <name>Zn(2+)</name>
        <dbReference type="ChEBI" id="CHEBI:29105"/>
    </ligand>
</feature>
<evidence type="ECO:0000313" key="21">
    <source>
        <dbReference type="Proteomes" id="UP000694386"/>
    </source>
</evidence>
<dbReference type="GO" id="GO:0039536">
    <property type="term" value="P:negative regulation of RIG-I signaling pathway"/>
    <property type="evidence" value="ECO:0007669"/>
    <property type="project" value="Ensembl"/>
</dbReference>
<dbReference type="GeneID" id="100754123"/>
<evidence type="ECO:0000256" key="9">
    <source>
        <dbReference type="ARBA" id="ARBA00022806"/>
    </source>
</evidence>
<dbReference type="Proteomes" id="UP000694386">
    <property type="component" value="Unplaced"/>
</dbReference>
<evidence type="ECO:0000256" key="7">
    <source>
        <dbReference type="ARBA" id="ARBA00022741"/>
    </source>
</evidence>
<dbReference type="OMA" id="IFYEPVP"/>
<dbReference type="CDD" id="cd18802">
    <property type="entry name" value="SF2_C_dicer"/>
    <property type="match status" value="1"/>
</dbReference>
<dbReference type="InterPro" id="IPR014001">
    <property type="entry name" value="Helicase_ATP-bd"/>
</dbReference>
<evidence type="ECO:0000256" key="1">
    <source>
        <dbReference type="ARBA" id="ARBA00004496"/>
    </source>
</evidence>
<evidence type="ECO:0000313" key="20">
    <source>
        <dbReference type="Ensembl" id="ENSCGRP00001007984.1"/>
    </source>
</evidence>
<evidence type="ECO:0000259" key="17">
    <source>
        <dbReference type="PROSITE" id="PS51192"/>
    </source>
</evidence>
<accession>A0A3L7H9D4</accession>
<keyword evidence="12" id="KW-0391">Immunity</keyword>
<evidence type="ECO:0000256" key="4">
    <source>
        <dbReference type="ARBA" id="ARBA00022490"/>
    </source>
</evidence>
<dbReference type="GO" id="GO:0032480">
    <property type="term" value="P:negative regulation of type I interferon production"/>
    <property type="evidence" value="ECO:0007669"/>
    <property type="project" value="Ensembl"/>
</dbReference>
<keyword evidence="13" id="KW-0694">RNA-binding</keyword>
<dbReference type="Pfam" id="PF00271">
    <property type="entry name" value="Helicase_C"/>
    <property type="match status" value="1"/>
</dbReference>
<dbReference type="Pfam" id="PF04851">
    <property type="entry name" value="ResIII"/>
    <property type="match status" value="1"/>
</dbReference>
<feature type="binding site" evidence="16">
    <location>
        <position position="557"/>
    </location>
    <ligand>
        <name>Zn(2+)</name>
        <dbReference type="ChEBI" id="CHEBI:29105"/>
    </ligand>
</feature>
<evidence type="ECO:0000256" key="10">
    <source>
        <dbReference type="ARBA" id="ARBA00022833"/>
    </source>
</evidence>
<dbReference type="GO" id="GO:0002753">
    <property type="term" value="P:cytoplasmic pattern recognition receptor signaling pathway"/>
    <property type="evidence" value="ECO:0007669"/>
    <property type="project" value="Ensembl"/>
</dbReference>
<dbReference type="GO" id="GO:0003724">
    <property type="term" value="F:RNA helicase activity"/>
    <property type="evidence" value="ECO:0007669"/>
    <property type="project" value="UniProtKB-EC"/>
</dbReference>
<dbReference type="PROSITE" id="PS51194">
    <property type="entry name" value="HELICASE_CTER"/>
    <property type="match status" value="1"/>
</dbReference>
<dbReference type="InterPro" id="IPR001650">
    <property type="entry name" value="Helicase_C-like"/>
</dbReference>
<evidence type="ECO:0000313" key="23">
    <source>
        <dbReference type="RefSeq" id="XP_027283944.1"/>
    </source>
</evidence>
<dbReference type="GO" id="GO:0005524">
    <property type="term" value="F:ATP binding"/>
    <property type="evidence" value="ECO:0007669"/>
    <property type="project" value="UniProtKB-KW"/>
</dbReference>
<name>A0A3L7H9D4_CRIGR</name>
<dbReference type="PROSITE" id="PS51789">
    <property type="entry name" value="RLR_CTR"/>
    <property type="match status" value="1"/>
</dbReference>
<evidence type="ECO:0000256" key="6">
    <source>
        <dbReference type="ARBA" id="ARBA00022723"/>
    </source>
</evidence>
<dbReference type="Pfam" id="PF18119">
    <property type="entry name" value="RIG-I_C"/>
    <property type="match status" value="1"/>
</dbReference>
<evidence type="ECO:0000256" key="14">
    <source>
        <dbReference type="ARBA" id="ARBA00023118"/>
    </source>
</evidence>
<evidence type="ECO:0000256" key="12">
    <source>
        <dbReference type="ARBA" id="ARBA00022859"/>
    </source>
</evidence>
<dbReference type="GO" id="GO:0003727">
    <property type="term" value="F:single-stranded RNA binding"/>
    <property type="evidence" value="ECO:0007669"/>
    <property type="project" value="Ensembl"/>
</dbReference>
<evidence type="ECO:0000256" key="5">
    <source>
        <dbReference type="ARBA" id="ARBA00022588"/>
    </source>
</evidence>
<evidence type="ECO:0000256" key="8">
    <source>
        <dbReference type="ARBA" id="ARBA00022801"/>
    </source>
</evidence>
<evidence type="ECO:0000256" key="16">
    <source>
        <dbReference type="PROSITE-ProRule" id="PRU01125"/>
    </source>
</evidence>
<dbReference type="InterPro" id="IPR041204">
    <property type="entry name" value="RIG-I-like_C"/>
</dbReference>
<evidence type="ECO:0000259" key="19">
    <source>
        <dbReference type="PROSITE" id="PS51789"/>
    </source>
</evidence>
<proteinExistence type="inferred from homology"/>
<evidence type="ECO:0000313" key="22">
    <source>
        <dbReference type="Proteomes" id="UP001108280"/>
    </source>
</evidence>
<comment type="similarity">
    <text evidence="2">Belongs to the helicase family. RLR subfamily.</text>
</comment>
<dbReference type="GO" id="GO:0045824">
    <property type="term" value="P:negative regulation of innate immune response"/>
    <property type="evidence" value="ECO:0007669"/>
    <property type="project" value="Ensembl"/>
</dbReference>
<dbReference type="GO" id="GO:1900245">
    <property type="term" value="P:positive regulation of MDA-5 signaling pathway"/>
    <property type="evidence" value="ECO:0007669"/>
    <property type="project" value="Ensembl"/>
</dbReference>
<keyword evidence="6 16" id="KW-0479">Metal-binding</keyword>
<keyword evidence="5" id="KW-0399">Innate immunity</keyword>
<evidence type="ECO:0000256" key="11">
    <source>
        <dbReference type="ARBA" id="ARBA00022840"/>
    </source>
</evidence>
<keyword evidence="4" id="KW-0963">Cytoplasm</keyword>
<dbReference type="GeneTree" id="ENSGT00940000153173"/>
<dbReference type="Proteomes" id="UP001108280">
    <property type="component" value="Chromosome 7"/>
</dbReference>
<dbReference type="Pfam" id="PF11648">
    <property type="entry name" value="RIG-I_C-RD"/>
    <property type="match status" value="1"/>
</dbReference>
<dbReference type="GO" id="GO:0032481">
    <property type="term" value="P:positive regulation of type I interferon production"/>
    <property type="evidence" value="ECO:0007669"/>
    <property type="project" value="Ensembl"/>
</dbReference>
<dbReference type="GO" id="GO:0003677">
    <property type="term" value="F:DNA binding"/>
    <property type="evidence" value="ECO:0007669"/>
    <property type="project" value="InterPro"/>
</dbReference>